<name>C0ECY9_9FIRM</name>
<protein>
    <submittedName>
        <fullName evidence="1">Uncharacterized protein</fullName>
    </submittedName>
</protein>
<organism evidence="1 2">
    <name type="scientific">[Clostridium] methylpentosum DSM 5476</name>
    <dbReference type="NCBI Taxonomy" id="537013"/>
    <lineage>
        <taxon>Bacteria</taxon>
        <taxon>Bacillati</taxon>
        <taxon>Bacillota</taxon>
        <taxon>Clostridia</taxon>
        <taxon>Eubacteriales</taxon>
        <taxon>Oscillospiraceae</taxon>
        <taxon>Oscillospiraceae incertae sedis</taxon>
    </lineage>
</organism>
<dbReference type="EMBL" id="ACEC01000058">
    <property type="protein sequence ID" value="EEG30641.1"/>
    <property type="molecule type" value="Genomic_DNA"/>
</dbReference>
<dbReference type="AlphaFoldDB" id="C0ECY9"/>
<dbReference type="eggNOG" id="ENOG50338WJ">
    <property type="taxonomic scope" value="Bacteria"/>
</dbReference>
<dbReference type="STRING" id="537013.CLOSTMETH_01710"/>
<evidence type="ECO:0000313" key="2">
    <source>
        <dbReference type="Proteomes" id="UP000003340"/>
    </source>
</evidence>
<reference evidence="1 2" key="2">
    <citation type="submission" date="2009-02" db="EMBL/GenBank/DDBJ databases">
        <title>Draft genome sequence of Clostridium methylpentosum (DSM 5476).</title>
        <authorList>
            <person name="Sudarsanam P."/>
            <person name="Ley R."/>
            <person name="Guruge J."/>
            <person name="Turnbaugh P.J."/>
            <person name="Mahowald M."/>
            <person name="Liep D."/>
            <person name="Gordon J."/>
        </authorList>
    </citation>
    <scope>NUCLEOTIDE SEQUENCE [LARGE SCALE GENOMIC DNA]</scope>
    <source>
        <strain evidence="1 2">DSM 5476</strain>
    </source>
</reference>
<evidence type="ECO:0000313" key="1">
    <source>
        <dbReference type="EMBL" id="EEG30641.1"/>
    </source>
</evidence>
<gene>
    <name evidence="1" type="ORF">CLOSTMETH_01710</name>
</gene>
<proteinExistence type="predicted"/>
<comment type="caution">
    <text evidence="1">The sequence shown here is derived from an EMBL/GenBank/DDBJ whole genome shotgun (WGS) entry which is preliminary data.</text>
</comment>
<keyword evidence="2" id="KW-1185">Reference proteome</keyword>
<sequence>MEAIPLLAQTVVCKRLADRTPSVNIPHLVTHHSPDGFEWGYAGSGPSELALNILVVYIGEKRALPLHQEFKRSFLESMPFEGGTITRADIVDWLKRHGEEEPYGVCAN</sequence>
<dbReference type="HOGENOM" id="CLU_2332572_0_0_9"/>
<dbReference type="Pfam" id="PF19663">
    <property type="entry name" value="DUF6166"/>
    <property type="match status" value="1"/>
</dbReference>
<dbReference type="Proteomes" id="UP000003340">
    <property type="component" value="Unassembled WGS sequence"/>
</dbReference>
<dbReference type="InterPro" id="IPR046164">
    <property type="entry name" value="DUF6166"/>
</dbReference>
<reference evidence="1 2" key="1">
    <citation type="submission" date="2009-01" db="EMBL/GenBank/DDBJ databases">
        <authorList>
            <person name="Fulton L."/>
            <person name="Clifton S."/>
            <person name="Fulton B."/>
            <person name="Xu J."/>
            <person name="Minx P."/>
            <person name="Pepin K.H."/>
            <person name="Johnson M."/>
            <person name="Bhonagiri V."/>
            <person name="Nash W.E."/>
            <person name="Mardis E.R."/>
            <person name="Wilson R.K."/>
        </authorList>
    </citation>
    <scope>NUCLEOTIDE SEQUENCE [LARGE SCALE GENOMIC DNA]</scope>
    <source>
        <strain evidence="1 2">DSM 5476</strain>
    </source>
</reference>
<accession>C0ECY9</accession>